<gene>
    <name evidence="2" type="ORF">MNEG_13375</name>
</gene>
<keyword evidence="3" id="KW-1185">Reference proteome</keyword>
<evidence type="ECO:0000256" key="1">
    <source>
        <dbReference type="SAM" id="MobiDB-lite"/>
    </source>
</evidence>
<organism evidence="2 3">
    <name type="scientific">Monoraphidium neglectum</name>
    <dbReference type="NCBI Taxonomy" id="145388"/>
    <lineage>
        <taxon>Eukaryota</taxon>
        <taxon>Viridiplantae</taxon>
        <taxon>Chlorophyta</taxon>
        <taxon>core chlorophytes</taxon>
        <taxon>Chlorophyceae</taxon>
        <taxon>CS clade</taxon>
        <taxon>Sphaeropleales</taxon>
        <taxon>Selenastraceae</taxon>
        <taxon>Monoraphidium</taxon>
    </lineage>
</organism>
<dbReference type="RefSeq" id="XP_013893606.1">
    <property type="nucleotide sequence ID" value="XM_014038152.1"/>
</dbReference>
<name>A0A0D2LYU5_9CHLO</name>
<feature type="region of interest" description="Disordered" evidence="1">
    <location>
        <begin position="34"/>
        <end position="59"/>
    </location>
</feature>
<dbReference type="GeneID" id="25730831"/>
<evidence type="ECO:0000313" key="3">
    <source>
        <dbReference type="Proteomes" id="UP000054498"/>
    </source>
</evidence>
<evidence type="ECO:0000313" key="2">
    <source>
        <dbReference type="EMBL" id="KIY94586.1"/>
    </source>
</evidence>
<dbReference type="AlphaFoldDB" id="A0A0D2LYU5"/>
<dbReference type="Proteomes" id="UP000054498">
    <property type="component" value="Unassembled WGS sequence"/>
</dbReference>
<dbReference type="EMBL" id="KK104004">
    <property type="protein sequence ID" value="KIY94586.1"/>
    <property type="molecule type" value="Genomic_DNA"/>
</dbReference>
<protein>
    <submittedName>
        <fullName evidence="2">Uncharacterized protein</fullName>
    </submittedName>
</protein>
<dbReference type="KEGG" id="mng:MNEG_13375"/>
<feature type="region of interest" description="Disordered" evidence="1">
    <location>
        <begin position="237"/>
        <end position="257"/>
    </location>
</feature>
<sequence>MLRSPLNGRSSAAVQRRNACAAAGCSHPVIAPRTAASSSRNGCAARASSDEPSTSSSGSMPAAAAAALAALLLGSAAPAWAALQPQVDVAELAAVAVEDDDFMDQYDRDMEQLAESVDPEVAMPPELQEFLRLFERGTPRDLRKLEAAREKVGFRRGADGRVSLISDGGEEFAIDLSDDVLVAQLFANGLWEEVLEPLEVVRAPEDGTANASASAASQLRLSEEEFRGVVSLLQGAQEMAEEPLEDLPQEDDGQQQQ</sequence>
<accession>A0A0D2LYU5</accession>
<feature type="compositionally biased region" description="Acidic residues" evidence="1">
    <location>
        <begin position="239"/>
        <end position="257"/>
    </location>
</feature>
<reference evidence="2 3" key="1">
    <citation type="journal article" date="2013" name="BMC Genomics">
        <title>Reconstruction of the lipid metabolism for the microalga Monoraphidium neglectum from its genome sequence reveals characteristics suitable for biofuel production.</title>
        <authorList>
            <person name="Bogen C."/>
            <person name="Al-Dilaimi A."/>
            <person name="Albersmeier A."/>
            <person name="Wichmann J."/>
            <person name="Grundmann M."/>
            <person name="Rupp O."/>
            <person name="Lauersen K.J."/>
            <person name="Blifernez-Klassen O."/>
            <person name="Kalinowski J."/>
            <person name="Goesmann A."/>
            <person name="Mussgnug J.H."/>
            <person name="Kruse O."/>
        </authorList>
    </citation>
    <scope>NUCLEOTIDE SEQUENCE [LARGE SCALE GENOMIC DNA]</scope>
    <source>
        <strain evidence="2 3">SAG 48.87</strain>
    </source>
</reference>
<dbReference type="OrthoDB" id="536556at2759"/>
<proteinExistence type="predicted"/>
<feature type="compositionally biased region" description="Low complexity" evidence="1">
    <location>
        <begin position="45"/>
        <end position="59"/>
    </location>
</feature>